<name>A0A1H3D3E8_EUBBA</name>
<keyword evidence="2 6" id="KW-0698">rRNA processing</keyword>
<comment type="subcellular location">
    <subcellularLocation>
        <location evidence="6">Cytoplasm</location>
    </subcellularLocation>
</comment>
<comment type="function">
    <text evidence="6">Involved in correct processing of both the 5' and 3' ends of 23S rRNA precursor. Processes 30S rRNA precursor transcript even in absence of ribonuclease 3 (Rnc); Rnc processes 30S rRNA into smaller rRNA precursors.</text>
</comment>
<proteinExistence type="inferred from homology"/>
<comment type="subunit">
    <text evidence="6">Homodimer.</text>
</comment>
<dbReference type="Pfam" id="PF00636">
    <property type="entry name" value="Ribonuclease_3"/>
    <property type="match status" value="1"/>
</dbReference>
<dbReference type="SUPFAM" id="SSF69065">
    <property type="entry name" value="RNase III domain-like"/>
    <property type="match status" value="1"/>
</dbReference>
<protein>
    <recommendedName>
        <fullName evidence="6">Mini-ribonuclease 3</fullName>
        <shortName evidence="6">Mini-3</shortName>
        <shortName evidence="6">Mini-RNase 3</shortName>
        <ecNumber evidence="6">3.1.26.-</ecNumber>
    </recommendedName>
    <alternativeName>
        <fullName evidence="6">Mini-RNase III</fullName>
        <shortName evidence="6">Mini-III</shortName>
    </alternativeName>
</protein>
<feature type="active site" evidence="6">
    <location>
        <position position="32"/>
    </location>
</feature>
<reference evidence="9" key="1">
    <citation type="submission" date="2016-10" db="EMBL/GenBank/DDBJ databases">
        <authorList>
            <person name="Varghese N."/>
            <person name="Submissions S."/>
        </authorList>
    </citation>
    <scope>NUCLEOTIDE SEQUENCE [LARGE SCALE GENOMIC DNA]</scope>
    <source>
        <strain evidence="9">VPI 5359</strain>
    </source>
</reference>
<sequence>MEKSVIADFLDRTYTEAEARAMNPLTLAYIGDGVFSDYIRKYLVAQGMANVNHLTKASISYVKADAQARMVHTLMDQLTDEEQSIVRRGRNTRSTPPKNADKMDYRYATGLEALVGYLELTGNQRRLRELMVTGLEHLENALEC</sequence>
<dbReference type="EMBL" id="FNOU01000004">
    <property type="protein sequence ID" value="SDX60917.1"/>
    <property type="molecule type" value="Genomic_DNA"/>
</dbReference>
<evidence type="ECO:0000259" key="7">
    <source>
        <dbReference type="SMART" id="SM00535"/>
    </source>
</evidence>
<keyword evidence="9" id="KW-1185">Reference proteome</keyword>
<dbReference type="OrthoDB" id="46571at2"/>
<evidence type="ECO:0000256" key="3">
    <source>
        <dbReference type="ARBA" id="ARBA00022722"/>
    </source>
</evidence>
<keyword evidence="5 6" id="KW-0378">Hydrolase</keyword>
<comment type="cofactor">
    <cofactor evidence="6">
        <name>Mg(2+)</name>
        <dbReference type="ChEBI" id="CHEBI:18420"/>
    </cofactor>
</comment>
<dbReference type="InterPro" id="IPR000999">
    <property type="entry name" value="RNase_III_dom"/>
</dbReference>
<dbReference type="InterPro" id="IPR036389">
    <property type="entry name" value="RNase_III_sf"/>
</dbReference>
<dbReference type="PANTHER" id="PTHR34276:SF1">
    <property type="entry name" value="MINI-RIBONUCLEASE 3"/>
    <property type="match status" value="1"/>
</dbReference>
<feature type="domain" description="RNase III" evidence="7">
    <location>
        <begin position="8"/>
        <end position="140"/>
    </location>
</feature>
<keyword evidence="4 6" id="KW-0255">Endonuclease</keyword>
<organism evidence="8 9">
    <name type="scientific">Eubacterium barkeri</name>
    <name type="common">Clostridium barkeri</name>
    <dbReference type="NCBI Taxonomy" id="1528"/>
    <lineage>
        <taxon>Bacteria</taxon>
        <taxon>Bacillati</taxon>
        <taxon>Bacillota</taxon>
        <taxon>Clostridia</taxon>
        <taxon>Eubacteriales</taxon>
        <taxon>Eubacteriaceae</taxon>
        <taxon>Eubacterium</taxon>
    </lineage>
</organism>
<dbReference type="GO" id="GO:0019843">
    <property type="term" value="F:rRNA binding"/>
    <property type="evidence" value="ECO:0007669"/>
    <property type="project" value="UniProtKB-UniRule"/>
</dbReference>
<dbReference type="PIRSF" id="PIRSF005520">
    <property type="entry name" value="UCP005520"/>
    <property type="match status" value="1"/>
</dbReference>
<gene>
    <name evidence="6" type="primary">mrnC</name>
    <name evidence="8" type="ORF">SAMN04488579_10476</name>
</gene>
<evidence type="ECO:0000256" key="4">
    <source>
        <dbReference type="ARBA" id="ARBA00022759"/>
    </source>
</evidence>
<dbReference type="RefSeq" id="WP_090243656.1">
    <property type="nucleotide sequence ID" value="NZ_FNOU01000004.1"/>
</dbReference>
<dbReference type="InterPro" id="IPR008226">
    <property type="entry name" value="Mini3_fam"/>
</dbReference>
<keyword evidence="6" id="KW-0460">Magnesium</keyword>
<evidence type="ECO:0000313" key="9">
    <source>
        <dbReference type="Proteomes" id="UP000199652"/>
    </source>
</evidence>
<dbReference type="EC" id="3.1.26.-" evidence="6"/>
<evidence type="ECO:0000256" key="1">
    <source>
        <dbReference type="ARBA" id="ARBA00022517"/>
    </source>
</evidence>
<keyword evidence="6" id="KW-0963">Cytoplasm</keyword>
<dbReference type="Proteomes" id="UP000199652">
    <property type="component" value="Unassembled WGS sequence"/>
</dbReference>
<accession>A0A1H3D3E8</accession>
<dbReference type="Gene3D" id="1.10.1520.10">
    <property type="entry name" value="Ribonuclease III domain"/>
    <property type="match status" value="1"/>
</dbReference>
<dbReference type="SMART" id="SM00535">
    <property type="entry name" value="RIBOc"/>
    <property type="match status" value="1"/>
</dbReference>
<evidence type="ECO:0000256" key="6">
    <source>
        <dbReference type="HAMAP-Rule" id="MF_01468"/>
    </source>
</evidence>
<evidence type="ECO:0000256" key="2">
    <source>
        <dbReference type="ARBA" id="ARBA00022552"/>
    </source>
</evidence>
<dbReference type="HAMAP" id="MF_01468">
    <property type="entry name" value="RNase_Mini_III"/>
    <property type="match status" value="1"/>
</dbReference>
<evidence type="ECO:0000313" key="8">
    <source>
        <dbReference type="EMBL" id="SDX60917.1"/>
    </source>
</evidence>
<comment type="similarity">
    <text evidence="6">Belongs to the MrnC RNase family.</text>
</comment>
<dbReference type="GO" id="GO:0006364">
    <property type="term" value="P:rRNA processing"/>
    <property type="evidence" value="ECO:0007669"/>
    <property type="project" value="UniProtKB-UniRule"/>
</dbReference>
<evidence type="ECO:0000256" key="5">
    <source>
        <dbReference type="ARBA" id="ARBA00022801"/>
    </source>
</evidence>
<keyword evidence="3 6" id="KW-0540">Nuclease</keyword>
<keyword evidence="6" id="KW-0694">RNA-binding</keyword>
<keyword evidence="6" id="KW-0699">rRNA-binding</keyword>
<dbReference type="PANTHER" id="PTHR34276">
    <property type="entry name" value="MINI-RIBONUCLEASE 3"/>
    <property type="match status" value="1"/>
</dbReference>
<dbReference type="STRING" id="1528.SAMN04488579_10476"/>
<dbReference type="GO" id="GO:0005737">
    <property type="term" value="C:cytoplasm"/>
    <property type="evidence" value="ECO:0007669"/>
    <property type="project" value="UniProtKB-SubCell"/>
</dbReference>
<dbReference type="AlphaFoldDB" id="A0A1H3D3E8"/>
<keyword evidence="1 6" id="KW-0690">Ribosome biogenesis</keyword>
<dbReference type="GO" id="GO:0004525">
    <property type="term" value="F:ribonuclease III activity"/>
    <property type="evidence" value="ECO:0007669"/>
    <property type="project" value="InterPro"/>
</dbReference>